<accession>A0A1C9EGB3</accession>
<protein>
    <submittedName>
        <fullName evidence="1">Uncharacterized protein</fullName>
    </submittedName>
</protein>
<evidence type="ECO:0000313" key="1">
    <source>
        <dbReference type="EMBL" id="AON96529.1"/>
    </source>
</evidence>
<sequence length="227" mass="25408">MFDVKSIKVPLPPEDPDKILFRIFTSDLLDGESQVDVMTHKTSNAKYPMLVYLNANELVANALRGGPTSAGFALRLITPLFVPDYPLVLVRSILCRGTVCVGVDHKLNVEFLETFIQSDKLLYLVALNYLGYSEDGALFFEDVKTYELDISNEQREVAKQYLEVMKKTTTDKINKAYDVYAKEKRHRAGYGSLLAKMAEKLGTNMESLSLIGVEPFMSSKNEGTSTS</sequence>
<dbReference type="Proteomes" id="UP000225139">
    <property type="component" value="Segment"/>
</dbReference>
<dbReference type="SMR" id="A0A1C9EGB3"/>
<proteinExistence type="predicted"/>
<reference evidence="1" key="1">
    <citation type="submission" date="2016-07" db="EMBL/GenBank/DDBJ databases">
        <authorList>
            <person name="Vestergaard G."/>
            <person name="Garrett R.A."/>
        </authorList>
    </citation>
    <scope>NUCLEOTIDE SEQUENCE [LARGE SCALE GENOMIC DNA]</scope>
    <source>
        <strain evidence="1">ATV.v1</strain>
    </source>
</reference>
<dbReference type="EMBL" id="KX607102">
    <property type="protein sequence ID" value="AON96529.1"/>
    <property type="molecule type" value="Genomic_DNA"/>
</dbReference>
<name>A0A1C9EGB3_ATV</name>
<organism evidence="1">
    <name type="scientific">Acidianus two-tailed phage variant 1</name>
    <dbReference type="NCBI Taxonomy" id="1898550"/>
    <lineage>
        <taxon>Viruses</taxon>
        <taxon>Viruses incertae sedis</taxon>
        <taxon>Bicaudaviridae</taxon>
        <taxon>Bicaudavirus</taxon>
        <taxon>Acidianus two-tailed virus</taxon>
    </lineage>
</organism>